<dbReference type="InterPro" id="IPR012337">
    <property type="entry name" value="RNaseH-like_sf"/>
</dbReference>
<evidence type="ECO:0000259" key="1">
    <source>
        <dbReference type="Pfam" id="PF21762"/>
    </source>
</evidence>
<dbReference type="GeneID" id="30992382"/>
<dbReference type="Pfam" id="PF21762">
    <property type="entry name" value="DEDDh_C"/>
    <property type="match status" value="1"/>
</dbReference>
<evidence type="ECO:0000313" key="3">
    <source>
        <dbReference type="Proteomes" id="UP000094389"/>
    </source>
</evidence>
<sequence>MHLVKRSLTTYSKDYSALARSYELTQSVTKILRTRDSRLSQTSSFQYALDNFRSNADGFFCSNQDVLSGPRAVVAQGLVLSDKAIVISLDTGGDVHETTDVGFCIYDKSRNSVYKIQLDIKGRKLSRKSGIMDNLLAVPLKVSPTQAQVFITRLFGHYTQLMKGDHDVCLVGHNLERDLKSLMTLNVNVPRALQKVDTDILCRQFLFPKGLNLGKLARELNVQETKPFHPSVNDAYYTIQVLLKLLSGTECDIPFENLKLSHEEYHKKLHRNLDQFEAMLQIRSLVKDVTGFHDEKTVDQVIKFMCNGSKRPRDFDMKTVMPRIYKALRKMERSVTNPCKNIPKTI</sequence>
<dbReference type="InterPro" id="IPR036397">
    <property type="entry name" value="RNaseH_sf"/>
</dbReference>
<accession>A0A1E4S2L1</accession>
<dbReference type="RefSeq" id="XP_020070701.1">
    <property type="nucleotide sequence ID" value="XM_020217986.1"/>
</dbReference>
<dbReference type="AlphaFoldDB" id="A0A1E4S2L1"/>
<reference evidence="2 3" key="1">
    <citation type="journal article" date="2016" name="Proc. Natl. Acad. Sci. U.S.A.">
        <title>Comparative genomics of biotechnologically important yeasts.</title>
        <authorList>
            <person name="Riley R."/>
            <person name="Haridas S."/>
            <person name="Wolfe K.H."/>
            <person name="Lopes M.R."/>
            <person name="Hittinger C.T."/>
            <person name="Goeker M."/>
            <person name="Salamov A.A."/>
            <person name="Wisecaver J.H."/>
            <person name="Long T.M."/>
            <person name="Calvey C.H."/>
            <person name="Aerts A.L."/>
            <person name="Barry K.W."/>
            <person name="Choi C."/>
            <person name="Clum A."/>
            <person name="Coughlan A.Y."/>
            <person name="Deshpande S."/>
            <person name="Douglass A.P."/>
            <person name="Hanson S.J."/>
            <person name="Klenk H.-P."/>
            <person name="LaButti K.M."/>
            <person name="Lapidus A."/>
            <person name="Lindquist E.A."/>
            <person name="Lipzen A.M."/>
            <person name="Meier-Kolthoff J.P."/>
            <person name="Ohm R.A."/>
            <person name="Otillar R.P."/>
            <person name="Pangilinan J.L."/>
            <person name="Peng Y."/>
            <person name="Rokas A."/>
            <person name="Rosa C.A."/>
            <person name="Scheuner C."/>
            <person name="Sibirny A.A."/>
            <person name="Slot J.C."/>
            <person name="Stielow J.B."/>
            <person name="Sun H."/>
            <person name="Kurtzman C.P."/>
            <person name="Blackwell M."/>
            <person name="Grigoriev I.V."/>
            <person name="Jeffries T.W."/>
        </authorList>
    </citation>
    <scope>NUCLEOTIDE SEQUENCE [LARGE SCALE GENOMIC DNA]</scope>
    <source>
        <strain evidence="3">ATCC 18201 / CBS 1600 / BCRC 20928 / JCM 3617 / NBRC 0987 / NRRL Y-1542</strain>
    </source>
</reference>
<feature type="domain" description="Gfd2/YDR514C-like C-terminal" evidence="1">
    <location>
        <begin position="147"/>
        <end position="244"/>
    </location>
</feature>
<dbReference type="PANTHER" id="PTHR28083">
    <property type="entry name" value="GOOD FOR FULL DBP5 ACTIVITY PROTEIN 2"/>
    <property type="match status" value="1"/>
</dbReference>
<evidence type="ECO:0000313" key="2">
    <source>
        <dbReference type="EMBL" id="ODV73662.1"/>
    </source>
</evidence>
<keyword evidence="3" id="KW-1185">Reference proteome</keyword>
<dbReference type="Proteomes" id="UP000094389">
    <property type="component" value="Unassembled WGS sequence"/>
</dbReference>
<dbReference type="GO" id="GO:0003676">
    <property type="term" value="F:nucleic acid binding"/>
    <property type="evidence" value="ECO:0007669"/>
    <property type="project" value="InterPro"/>
</dbReference>
<gene>
    <name evidence="2" type="ORF">CYBJADRAFT_87916</name>
</gene>
<dbReference type="EMBL" id="KV453930">
    <property type="protein sequence ID" value="ODV73662.1"/>
    <property type="molecule type" value="Genomic_DNA"/>
</dbReference>
<name>A0A1E4S2L1_CYBJN</name>
<organism evidence="2 3">
    <name type="scientific">Cyberlindnera jadinii (strain ATCC 18201 / CBS 1600 / BCRC 20928 / JCM 3617 / NBRC 0987 / NRRL Y-1542)</name>
    <name type="common">Torula yeast</name>
    <name type="synonym">Candida utilis</name>
    <dbReference type="NCBI Taxonomy" id="983966"/>
    <lineage>
        <taxon>Eukaryota</taxon>
        <taxon>Fungi</taxon>
        <taxon>Dikarya</taxon>
        <taxon>Ascomycota</taxon>
        <taxon>Saccharomycotina</taxon>
        <taxon>Saccharomycetes</taxon>
        <taxon>Phaffomycetales</taxon>
        <taxon>Phaffomycetaceae</taxon>
        <taxon>Cyberlindnera</taxon>
    </lineage>
</organism>
<dbReference type="InterPro" id="IPR048519">
    <property type="entry name" value="Gfd2/YDR514C-like_C"/>
</dbReference>
<dbReference type="PANTHER" id="PTHR28083:SF1">
    <property type="entry name" value="GOOD FOR FULL DBP5 ACTIVITY PROTEIN 2"/>
    <property type="match status" value="1"/>
</dbReference>
<protein>
    <recommendedName>
        <fullName evidence="1">Gfd2/YDR514C-like C-terminal domain-containing protein</fullName>
    </recommendedName>
</protein>
<dbReference type="Gene3D" id="3.30.420.10">
    <property type="entry name" value="Ribonuclease H-like superfamily/Ribonuclease H"/>
    <property type="match status" value="1"/>
</dbReference>
<proteinExistence type="predicted"/>
<dbReference type="InterPro" id="IPR040151">
    <property type="entry name" value="Gfd2/YDR514C-like"/>
</dbReference>
<dbReference type="SUPFAM" id="SSF53098">
    <property type="entry name" value="Ribonuclease H-like"/>
    <property type="match status" value="1"/>
</dbReference>
<dbReference type="OrthoDB" id="5953249at2759"/>